<protein>
    <recommendedName>
        <fullName evidence="2">Cyclic nucleotide-binding domain-containing protein</fullName>
    </recommendedName>
</protein>
<dbReference type="InterPro" id="IPR014710">
    <property type="entry name" value="RmlC-like_jellyroll"/>
</dbReference>
<dbReference type="PANTHER" id="PTHR23011:SF28">
    <property type="entry name" value="CYCLIC NUCLEOTIDE-BINDING DOMAIN CONTAINING PROTEIN"/>
    <property type="match status" value="1"/>
</dbReference>
<dbReference type="AlphaFoldDB" id="A0A5A8EGT2"/>
<accession>A0A5A8EGT2</accession>
<dbReference type="InterPro" id="IPR011990">
    <property type="entry name" value="TPR-like_helical_dom_sf"/>
</dbReference>
<dbReference type="InterPro" id="IPR018490">
    <property type="entry name" value="cNMP-bd_dom_sf"/>
</dbReference>
<dbReference type="PANTHER" id="PTHR23011">
    <property type="entry name" value="CYCLIC NUCLEOTIDE-BINDING DOMAIN CONTAINING PROTEIN"/>
    <property type="match status" value="1"/>
</dbReference>
<feature type="compositionally biased region" description="Low complexity" evidence="1">
    <location>
        <begin position="823"/>
        <end position="840"/>
    </location>
</feature>
<sequence>MQDAWRGWQGSEVLFAGTEKEPPIAVVGVRARSYPHLIRGASRNRALPDADDAALDCFEQASRANPHCHVSRCYRGVALMRLRRFAEAAEQLEVAVRAQPRSADYRFNMALARAGMGDIEGAMQELGVALATHDRRWKGAGSMEPVVSVVVSEQEGTSLAQRSISRAMAMSGASLPAATGPYEPEEDDASMAGGDGRVDAAGPSELAPVGSLASSVASLQRARAAQVAGVLAGADGTAGGGWDGQAGGIAAGLPPINWEALSCMPSVVASLRKTLAPHLLPPVIKARFRDDIDARLSALGRGELGDGPADGAALGDESKRSLTRSMGALQALPSVPGEPSLLSLNDLGSLDGMTVTLGTGAPGVAAWGDPSGPGGRGADGAPLRAGSSRSLRRPPSVASIGRSRGAIKTKSSFRRSGPQGRSMHGASGRWSAAGSVASPGSDDQAGLAGPGTSVALPAPSPSLAAGRELAFVHRSLAAEVYGDVGADDVDATPLDREEVGKGLRLRRCTDFPPDVDALRLRGVLRRRLGDYSGAFGDFAAALRIEEVMARANGWTGARAAQRAGDPDLAGTGFAPDSARSGGSASVIDAAGAESPGLVSGGDSILGLDYGDEPGGRQSPSRTRAQFADGSDDGRGGSPAPERGAKVLVPPPPAELSAVVGGSTDLYTSIFGRPTQLDEALEQAPGTRSPEQCSRIAAALTGCSLVRACAPATRRRLCQQVRAVRYAGGELMTREGEDAEWLGILVTGMALVKVSVGYTQPQAGPGSGESTSRGATARSGRSSVTPAGSSARPSPGGHGREASAPEEHPSASSEASARGEHASGADGAAAAAGAVGDEAAGQEPGGHEVTLEELVPGDTVNELALLWGQQHATAVVAETAALVVQVPASDFFVLGVDAISLQQLEERKALIRRSGAFPFLSEDDLLQLATVSRTRVYHEGDVIVAQASLPAEACLLSRGMAGAFRFSDELASINTAIRRLADALSKANYGYRFHHNMLPDAAATGDLPVIPGDIDADADSDGREDEGPGAAARRRRRRGSTAGPGTTAAEDDDEDGGGLGDRGAGAAALAATITPEALGQTIQRRAERLSRSQRAYPLRMAAPWERTAVHAHRRQLQRDLLAALRRKLAILAARETAAAAEADAEAERRALVAETLCEVVVIPKHKADPGVFTSDRREVIEAKAPVYPGDDALRARQTDNKQWEEYKAALMARVDKRKWPVDKLRVRHLSGGRSVIVGHAPGARPRG</sequence>
<dbReference type="InterPro" id="IPR000595">
    <property type="entry name" value="cNMP-bd_dom"/>
</dbReference>
<feature type="compositionally biased region" description="Low complexity" evidence="1">
    <location>
        <begin position="769"/>
        <end position="782"/>
    </location>
</feature>
<dbReference type="Gene3D" id="2.60.120.10">
    <property type="entry name" value="Jelly Rolls"/>
    <property type="match status" value="1"/>
</dbReference>
<evidence type="ECO:0000259" key="2">
    <source>
        <dbReference type="PROSITE" id="PS50042"/>
    </source>
</evidence>
<feature type="region of interest" description="Disordered" evidence="1">
    <location>
        <begin position="1008"/>
        <end position="1062"/>
    </location>
</feature>
<evidence type="ECO:0000313" key="3">
    <source>
        <dbReference type="EMBL" id="KAA0176438.1"/>
    </source>
</evidence>
<name>A0A5A8EGT2_CAFRO</name>
<dbReference type="SUPFAM" id="SSF51206">
    <property type="entry name" value="cAMP-binding domain-like"/>
    <property type="match status" value="1"/>
</dbReference>
<feature type="compositionally biased region" description="Basic and acidic residues" evidence="1">
    <location>
        <begin position="797"/>
        <end position="808"/>
    </location>
</feature>
<feature type="region of interest" description="Disordered" evidence="1">
    <location>
        <begin position="175"/>
        <end position="205"/>
    </location>
</feature>
<dbReference type="SUPFAM" id="SSF48452">
    <property type="entry name" value="TPR-like"/>
    <property type="match status" value="1"/>
</dbReference>
<dbReference type="PROSITE" id="PS50042">
    <property type="entry name" value="CNMP_BINDING_3"/>
    <property type="match status" value="1"/>
</dbReference>
<dbReference type="Proteomes" id="UP000322899">
    <property type="component" value="Unassembled WGS sequence"/>
</dbReference>
<gene>
    <name evidence="3" type="ORF">FNF27_02134</name>
</gene>
<feature type="compositionally biased region" description="Acidic residues" evidence="1">
    <location>
        <begin position="1013"/>
        <end position="1023"/>
    </location>
</feature>
<organism evidence="3 4">
    <name type="scientific">Cafeteria roenbergensis</name>
    <name type="common">Marine flagellate</name>
    <dbReference type="NCBI Taxonomy" id="33653"/>
    <lineage>
        <taxon>Eukaryota</taxon>
        <taxon>Sar</taxon>
        <taxon>Stramenopiles</taxon>
        <taxon>Bigyra</taxon>
        <taxon>Opalozoa</taxon>
        <taxon>Bicosoecida</taxon>
        <taxon>Cafeteriaceae</taxon>
        <taxon>Cafeteria</taxon>
    </lineage>
</organism>
<evidence type="ECO:0000256" key="1">
    <source>
        <dbReference type="SAM" id="MobiDB-lite"/>
    </source>
</evidence>
<proteinExistence type="predicted"/>
<feature type="region of interest" description="Disordered" evidence="1">
    <location>
        <begin position="602"/>
        <end position="650"/>
    </location>
</feature>
<dbReference type="EMBL" id="VLTO01000008">
    <property type="protein sequence ID" value="KAA0176438.1"/>
    <property type="molecule type" value="Genomic_DNA"/>
</dbReference>
<evidence type="ECO:0000313" key="4">
    <source>
        <dbReference type="Proteomes" id="UP000322899"/>
    </source>
</evidence>
<feature type="region of interest" description="Disordered" evidence="1">
    <location>
        <begin position="557"/>
        <end position="584"/>
    </location>
</feature>
<feature type="region of interest" description="Disordered" evidence="1">
    <location>
        <begin position="364"/>
        <end position="453"/>
    </location>
</feature>
<feature type="domain" description="Cyclic nucleotide-binding" evidence="2">
    <location>
        <begin position="832"/>
        <end position="921"/>
    </location>
</feature>
<feature type="region of interest" description="Disordered" evidence="1">
    <location>
        <begin position="758"/>
        <end position="844"/>
    </location>
</feature>
<reference evidence="3 4" key="1">
    <citation type="submission" date="2019-07" db="EMBL/GenBank/DDBJ databases">
        <title>Genomes of Cafeteria roenbergensis.</title>
        <authorList>
            <person name="Fischer M.G."/>
            <person name="Hackl T."/>
            <person name="Roman M."/>
        </authorList>
    </citation>
    <scope>NUCLEOTIDE SEQUENCE [LARGE SCALE GENOMIC DNA]</scope>
    <source>
        <strain evidence="3 4">E4-10P</strain>
    </source>
</reference>
<comment type="caution">
    <text evidence="3">The sequence shown here is derived from an EMBL/GenBank/DDBJ whole genome shotgun (WGS) entry which is preliminary data.</text>
</comment>
<dbReference type="Gene3D" id="1.25.40.10">
    <property type="entry name" value="Tetratricopeptide repeat domain"/>
    <property type="match status" value="1"/>
</dbReference>